<name>A0A917E230_9HYPH</name>
<comment type="caution">
    <text evidence="6">The sequence shown here is derived from an EMBL/GenBank/DDBJ whole genome shotgun (WGS) entry which is preliminary data.</text>
</comment>
<dbReference type="EMBL" id="BMIQ01000001">
    <property type="protein sequence ID" value="GGD94912.1"/>
    <property type="molecule type" value="Genomic_DNA"/>
</dbReference>
<comment type="catalytic activity">
    <reaction evidence="5">
        <text>N(2)-acetyl-L-ornithine + 2-oxoglutarate = N-acetyl-L-glutamate 5-semialdehyde + L-glutamate</text>
        <dbReference type="Rhea" id="RHEA:18049"/>
        <dbReference type="ChEBI" id="CHEBI:16810"/>
        <dbReference type="ChEBI" id="CHEBI:29123"/>
        <dbReference type="ChEBI" id="CHEBI:29985"/>
        <dbReference type="ChEBI" id="CHEBI:57805"/>
        <dbReference type="EC" id="2.6.1.11"/>
    </reaction>
</comment>
<proteinExistence type="inferred from homology"/>
<evidence type="ECO:0000256" key="2">
    <source>
        <dbReference type="ARBA" id="ARBA00022576"/>
    </source>
</evidence>
<dbReference type="RefSeq" id="WP_188907266.1">
    <property type="nucleotide sequence ID" value="NZ_BMIQ01000001.1"/>
</dbReference>
<dbReference type="EC" id="2.6.1.11" evidence="5"/>
<dbReference type="PIRSF" id="PIRSF000521">
    <property type="entry name" value="Transaminase_4ab_Lys_Orn"/>
    <property type="match status" value="1"/>
</dbReference>
<dbReference type="GO" id="GO:0030170">
    <property type="term" value="F:pyridoxal phosphate binding"/>
    <property type="evidence" value="ECO:0007669"/>
    <property type="project" value="InterPro"/>
</dbReference>
<dbReference type="InterPro" id="IPR015424">
    <property type="entry name" value="PyrdxlP-dep_Trfase"/>
</dbReference>
<feature type="binding site" evidence="5">
    <location>
        <position position="138"/>
    </location>
    <ligand>
        <name>N(2)-acetyl-L-ornithine</name>
        <dbReference type="ChEBI" id="CHEBI:57805"/>
    </ligand>
</feature>
<evidence type="ECO:0000313" key="7">
    <source>
        <dbReference type="Proteomes" id="UP000644699"/>
    </source>
</evidence>
<evidence type="ECO:0000256" key="1">
    <source>
        <dbReference type="ARBA" id="ARBA00022571"/>
    </source>
</evidence>
<comment type="subcellular location">
    <subcellularLocation>
        <location evidence="5">Cytoplasm</location>
    </subcellularLocation>
</comment>
<reference evidence="6" key="1">
    <citation type="journal article" date="2014" name="Int. J. Syst. Evol. Microbiol.">
        <title>Complete genome sequence of Corynebacterium casei LMG S-19264T (=DSM 44701T), isolated from a smear-ripened cheese.</title>
        <authorList>
            <consortium name="US DOE Joint Genome Institute (JGI-PGF)"/>
            <person name="Walter F."/>
            <person name="Albersmeier A."/>
            <person name="Kalinowski J."/>
            <person name="Ruckert C."/>
        </authorList>
    </citation>
    <scope>NUCLEOTIDE SEQUENCE</scope>
    <source>
        <strain evidence="6">CGMCC 1.15367</strain>
    </source>
</reference>
<feature type="binding site" evidence="5">
    <location>
        <position position="277"/>
    </location>
    <ligand>
        <name>N(2)-acetyl-L-ornithine</name>
        <dbReference type="ChEBI" id="CHEBI:57805"/>
    </ligand>
</feature>
<keyword evidence="5" id="KW-0963">Cytoplasm</keyword>
<feature type="binding site" evidence="5">
    <location>
        <position position="278"/>
    </location>
    <ligand>
        <name>pyridoxal 5'-phosphate</name>
        <dbReference type="ChEBI" id="CHEBI:597326"/>
    </ligand>
</feature>
<dbReference type="Gene3D" id="3.90.1150.10">
    <property type="entry name" value="Aspartate Aminotransferase, domain 1"/>
    <property type="match status" value="1"/>
</dbReference>
<evidence type="ECO:0000313" key="6">
    <source>
        <dbReference type="EMBL" id="GGD94912.1"/>
    </source>
</evidence>
<feature type="binding site" evidence="5">
    <location>
        <position position="135"/>
    </location>
    <ligand>
        <name>pyridoxal 5'-phosphate</name>
        <dbReference type="ChEBI" id="CHEBI:597326"/>
    </ligand>
</feature>
<evidence type="ECO:0000256" key="5">
    <source>
        <dbReference type="HAMAP-Rule" id="MF_01107"/>
    </source>
</evidence>
<comment type="miscellaneous">
    <text evidence="5">May also have succinyldiaminopimelate aminotransferase activity, thus carrying out the corresponding step in lysine biosynthesis.</text>
</comment>
<dbReference type="GO" id="GO:0006526">
    <property type="term" value="P:L-arginine biosynthetic process"/>
    <property type="evidence" value="ECO:0007669"/>
    <property type="project" value="UniProtKB-UniRule"/>
</dbReference>
<dbReference type="PROSITE" id="PS00600">
    <property type="entry name" value="AA_TRANSFER_CLASS_3"/>
    <property type="match status" value="1"/>
</dbReference>
<dbReference type="InterPro" id="IPR005814">
    <property type="entry name" value="Aminotrans_3"/>
</dbReference>
<dbReference type="FunFam" id="3.40.640.10:FF:000004">
    <property type="entry name" value="Acetylornithine aminotransferase"/>
    <property type="match status" value="1"/>
</dbReference>
<dbReference type="SUPFAM" id="SSF53383">
    <property type="entry name" value="PLP-dependent transferases"/>
    <property type="match status" value="1"/>
</dbReference>
<dbReference type="Gene3D" id="3.40.640.10">
    <property type="entry name" value="Type I PLP-dependent aspartate aminotransferase-like (Major domain)"/>
    <property type="match status" value="1"/>
</dbReference>
<keyword evidence="4 5" id="KW-0663">Pyridoxal phosphate</keyword>
<keyword evidence="2 5" id="KW-0032">Aminotransferase</keyword>
<dbReference type="GO" id="GO:0005737">
    <property type="term" value="C:cytoplasm"/>
    <property type="evidence" value="ECO:0007669"/>
    <property type="project" value="UniProtKB-SubCell"/>
</dbReference>
<dbReference type="HAMAP" id="MF_01107">
    <property type="entry name" value="ArgD_aminotrans_3"/>
    <property type="match status" value="1"/>
</dbReference>
<dbReference type="InterPro" id="IPR049704">
    <property type="entry name" value="Aminotrans_3_PPA_site"/>
</dbReference>
<dbReference type="AlphaFoldDB" id="A0A917E230"/>
<dbReference type="InterPro" id="IPR015421">
    <property type="entry name" value="PyrdxlP-dep_Trfase_major"/>
</dbReference>
<dbReference type="NCBIfam" id="NF002325">
    <property type="entry name" value="PRK01278.1"/>
    <property type="match status" value="1"/>
</dbReference>
<keyword evidence="5" id="KW-0028">Amino-acid biosynthesis</keyword>
<comment type="pathway">
    <text evidence="5">Amino-acid biosynthesis; L-arginine biosynthesis; N(2)-acetyl-L-ornithine from L-glutamate: step 4/4.</text>
</comment>
<feature type="modified residue" description="N6-(pyridoxal phosphate)lysine" evidence="5">
    <location>
        <position position="249"/>
    </location>
</feature>
<dbReference type="PANTHER" id="PTHR11986">
    <property type="entry name" value="AMINOTRANSFERASE CLASS III"/>
    <property type="match status" value="1"/>
</dbReference>
<comment type="similarity">
    <text evidence="5">Belongs to the class-III pyridoxal-phosphate-dependent aminotransferase family. ArgD subfamily.</text>
</comment>
<dbReference type="NCBIfam" id="TIGR00707">
    <property type="entry name" value="argD"/>
    <property type="match status" value="1"/>
</dbReference>
<dbReference type="InterPro" id="IPR050103">
    <property type="entry name" value="Class-III_PLP-dep_AT"/>
</dbReference>
<gene>
    <name evidence="5 6" type="primary">argD</name>
    <name evidence="6" type="ORF">GCM10011390_12070</name>
</gene>
<keyword evidence="3 5" id="KW-0808">Transferase</keyword>
<comment type="cofactor">
    <cofactor evidence="5">
        <name>pyridoxal 5'-phosphate</name>
        <dbReference type="ChEBI" id="CHEBI:597326"/>
    </cofactor>
    <text evidence="5">Binds 1 pyridoxal phosphate per subunit.</text>
</comment>
<dbReference type="PANTHER" id="PTHR11986:SF113">
    <property type="entry name" value="SUCCINYLORNITHINE TRANSAMINASE"/>
    <property type="match status" value="1"/>
</dbReference>
<dbReference type="Proteomes" id="UP000644699">
    <property type="component" value="Unassembled WGS sequence"/>
</dbReference>
<dbReference type="GO" id="GO:0003992">
    <property type="term" value="F:N2-acetyl-L-ornithine:2-oxoglutarate 5-aminotransferase activity"/>
    <property type="evidence" value="ECO:0007669"/>
    <property type="project" value="UniProtKB-UniRule"/>
</dbReference>
<keyword evidence="7" id="KW-1185">Reference proteome</keyword>
<comment type="subunit">
    <text evidence="5">Homodimer.</text>
</comment>
<evidence type="ECO:0000256" key="4">
    <source>
        <dbReference type="ARBA" id="ARBA00022898"/>
    </source>
</evidence>
<sequence>MSVAPDSSSPLYGTYARAAVRFERGEGVWLIAEDGTRYLDFAGGVAVSSLGHVHPHLVEALKAQAEKVWHVSNLVEIPGQIRLAERLTAATFADKAFFTNSGAEALECAIKTARRYHYVNGRPERFRIVTFEGAFHGRTLATIAAGGQAKYLEGFGPKVEGFDQVPFGDKEALAAAIGPETAGILIEPIQGEGGIRVVPREMLRSLRELCDREGLLLILDEVQCGTGRTGRLFAHEWADVRPDIMAVAKGIGGGFPLGVCLATAEAAAGMTTGTHGTTYGGNPLAMAVGNAVLDVVLAEGFMDNVRERSLQIKQALAGMLDRYPDVVSDIRGEGLLLGVKAVVPNGELIAAMRQHGMLAVPAGDNVVRLLPPLIISAEDVREGMERMEGAIASLSAATARKTA</sequence>
<accession>A0A917E230</accession>
<feature type="binding site" evidence="5">
    <location>
        <begin position="102"/>
        <end position="103"/>
    </location>
    <ligand>
        <name>pyridoxal 5'-phosphate</name>
        <dbReference type="ChEBI" id="CHEBI:597326"/>
    </ligand>
</feature>
<protein>
    <recommendedName>
        <fullName evidence="5">Acetylornithine aminotransferase</fullName>
        <shortName evidence="5">ACOAT</shortName>
        <ecNumber evidence="5">2.6.1.11</ecNumber>
    </recommendedName>
</protein>
<evidence type="ECO:0000256" key="3">
    <source>
        <dbReference type="ARBA" id="ARBA00022679"/>
    </source>
</evidence>
<feature type="binding site" evidence="5">
    <location>
        <begin position="220"/>
        <end position="223"/>
    </location>
    <ligand>
        <name>pyridoxal 5'-phosphate</name>
        <dbReference type="ChEBI" id="CHEBI:597326"/>
    </ligand>
</feature>
<dbReference type="GO" id="GO:0042802">
    <property type="term" value="F:identical protein binding"/>
    <property type="evidence" value="ECO:0007669"/>
    <property type="project" value="TreeGrafter"/>
</dbReference>
<reference evidence="6" key="2">
    <citation type="submission" date="2020-09" db="EMBL/GenBank/DDBJ databases">
        <authorList>
            <person name="Sun Q."/>
            <person name="Zhou Y."/>
        </authorList>
    </citation>
    <scope>NUCLEOTIDE SEQUENCE</scope>
    <source>
        <strain evidence="6">CGMCC 1.15367</strain>
    </source>
</reference>
<dbReference type="InterPro" id="IPR004636">
    <property type="entry name" value="AcOrn/SuccOrn_fam"/>
</dbReference>
<dbReference type="CDD" id="cd00610">
    <property type="entry name" value="OAT_like"/>
    <property type="match status" value="1"/>
</dbReference>
<dbReference type="Pfam" id="PF00202">
    <property type="entry name" value="Aminotran_3"/>
    <property type="match status" value="1"/>
</dbReference>
<dbReference type="InterPro" id="IPR015422">
    <property type="entry name" value="PyrdxlP-dep_Trfase_small"/>
</dbReference>
<organism evidence="6 7">
    <name type="scientific">Aureimonas endophytica</name>
    <dbReference type="NCBI Taxonomy" id="2027858"/>
    <lineage>
        <taxon>Bacteria</taxon>
        <taxon>Pseudomonadati</taxon>
        <taxon>Pseudomonadota</taxon>
        <taxon>Alphaproteobacteria</taxon>
        <taxon>Hyphomicrobiales</taxon>
        <taxon>Aurantimonadaceae</taxon>
        <taxon>Aureimonas</taxon>
    </lineage>
</organism>
<keyword evidence="1 5" id="KW-0055">Arginine biosynthesis</keyword>